<reference evidence="9" key="1">
    <citation type="submission" date="2017-09" db="EMBL/GenBank/DDBJ databases">
        <title>Polyketide synthases of a Diaporthe helianthi virulent isolate.</title>
        <authorList>
            <person name="Baroncelli R."/>
        </authorList>
    </citation>
    <scope>NUCLEOTIDE SEQUENCE [LARGE SCALE GENOMIC DNA]</scope>
    <source>
        <strain evidence="9">7/96</strain>
    </source>
</reference>
<dbReference type="AlphaFoldDB" id="A0A2P5HY91"/>
<evidence type="ECO:0000256" key="4">
    <source>
        <dbReference type="ARBA" id="ARBA00022801"/>
    </source>
</evidence>
<dbReference type="InterPro" id="IPR001547">
    <property type="entry name" value="Glyco_hydro_5"/>
</dbReference>
<sequence>MRLVNVILGAAVITSAVAVPTTGTSNSNDVAVEKRKSKFLFTGVNQSGAEFGQGQLPGTLGKDYTWPVHSTIDALTAKGFNIFRVPILMYGANYAKRFDRQNRRGISKGLNDIVNYITSKGAHAIIDSQNFGRYHGNVITDTKGFQTYWKTIAARFKGNSRVIFDTNNEYHDMDNTLVAQLNQAAINGIRAAGATSQYIFVEGNSYTGAWTWVSSGTGAALASLKDPSNKIVYEMHQYLDSDGSGTHAECVSPTIGAERIKAATQWLKQNGKKGILGETAGGANSQCIQALTGMLQYMEKNSDVWDGWLWWGGGPWWDKYMFSMEPPSGIAYTSVLPSISQFI</sequence>
<protein>
    <recommendedName>
        <fullName evidence="3">cellulase</fullName>
        <ecNumber evidence="3">3.2.1.4</ecNumber>
    </recommendedName>
</protein>
<feature type="chain" id="PRO_5015120902" description="cellulase" evidence="7">
    <location>
        <begin position="19"/>
        <end position="343"/>
    </location>
</feature>
<comment type="caution">
    <text evidence="9">The sequence shown here is derived from an EMBL/GenBank/DDBJ whole genome shotgun (WGS) entry which is preliminary data.</text>
</comment>
<gene>
    <name evidence="9" type="ORF">DHEL01_v206407</name>
</gene>
<evidence type="ECO:0000313" key="10">
    <source>
        <dbReference type="Proteomes" id="UP000094444"/>
    </source>
</evidence>
<dbReference type="PANTHER" id="PTHR34142:SF1">
    <property type="entry name" value="GLYCOSIDE HYDROLASE FAMILY 5 DOMAIN-CONTAINING PROTEIN"/>
    <property type="match status" value="1"/>
</dbReference>
<comment type="similarity">
    <text evidence="2 6">Belongs to the glycosyl hydrolase 5 (cellulase A) family.</text>
</comment>
<name>A0A2P5HY91_DIAHE</name>
<dbReference type="GO" id="GO:0008810">
    <property type="term" value="F:cellulase activity"/>
    <property type="evidence" value="ECO:0007669"/>
    <property type="project" value="UniProtKB-EC"/>
</dbReference>
<evidence type="ECO:0000256" key="5">
    <source>
        <dbReference type="ARBA" id="ARBA00023295"/>
    </source>
</evidence>
<dbReference type="SUPFAM" id="SSF51445">
    <property type="entry name" value="(Trans)glycosidases"/>
    <property type="match status" value="1"/>
</dbReference>
<evidence type="ECO:0000259" key="8">
    <source>
        <dbReference type="Pfam" id="PF00150"/>
    </source>
</evidence>
<evidence type="ECO:0000256" key="2">
    <source>
        <dbReference type="ARBA" id="ARBA00005641"/>
    </source>
</evidence>
<dbReference type="STRING" id="158607.A0A2P5HY91"/>
<comment type="catalytic activity">
    <reaction evidence="1">
        <text>Endohydrolysis of (1-&gt;4)-beta-D-glucosidic linkages in cellulose, lichenin and cereal beta-D-glucans.</text>
        <dbReference type="EC" id="3.2.1.4"/>
    </reaction>
</comment>
<dbReference type="Pfam" id="PF00150">
    <property type="entry name" value="Cellulase"/>
    <property type="match status" value="1"/>
</dbReference>
<dbReference type="PANTHER" id="PTHR34142">
    <property type="entry name" value="ENDO-BETA-1,4-GLUCANASE A"/>
    <property type="match status" value="1"/>
</dbReference>
<organism evidence="9 10">
    <name type="scientific">Diaporthe helianthi</name>
    <dbReference type="NCBI Taxonomy" id="158607"/>
    <lineage>
        <taxon>Eukaryota</taxon>
        <taxon>Fungi</taxon>
        <taxon>Dikarya</taxon>
        <taxon>Ascomycota</taxon>
        <taxon>Pezizomycotina</taxon>
        <taxon>Sordariomycetes</taxon>
        <taxon>Sordariomycetidae</taxon>
        <taxon>Diaporthales</taxon>
        <taxon>Diaporthaceae</taxon>
        <taxon>Diaporthe</taxon>
    </lineage>
</organism>
<dbReference type="OrthoDB" id="5823761at2759"/>
<feature type="domain" description="Glycoside hydrolase family 5" evidence="8">
    <location>
        <begin position="44"/>
        <end position="312"/>
    </location>
</feature>
<dbReference type="EMBL" id="MAVT02000517">
    <property type="protein sequence ID" value="POS75205.1"/>
    <property type="molecule type" value="Genomic_DNA"/>
</dbReference>
<dbReference type="InParanoid" id="A0A2P5HY91"/>
<keyword evidence="5 6" id="KW-0326">Glycosidase</keyword>
<proteinExistence type="inferred from homology"/>
<dbReference type="GO" id="GO:0009251">
    <property type="term" value="P:glucan catabolic process"/>
    <property type="evidence" value="ECO:0007669"/>
    <property type="project" value="TreeGrafter"/>
</dbReference>
<evidence type="ECO:0000256" key="3">
    <source>
        <dbReference type="ARBA" id="ARBA00012601"/>
    </source>
</evidence>
<keyword evidence="4 6" id="KW-0378">Hydrolase</keyword>
<evidence type="ECO:0000256" key="7">
    <source>
        <dbReference type="SAM" id="SignalP"/>
    </source>
</evidence>
<dbReference type="Gene3D" id="3.20.20.80">
    <property type="entry name" value="Glycosidases"/>
    <property type="match status" value="1"/>
</dbReference>
<accession>A0A2P5HY91</accession>
<dbReference type="Proteomes" id="UP000094444">
    <property type="component" value="Unassembled WGS sequence"/>
</dbReference>
<evidence type="ECO:0000256" key="6">
    <source>
        <dbReference type="RuleBase" id="RU361153"/>
    </source>
</evidence>
<dbReference type="EC" id="3.2.1.4" evidence="3"/>
<keyword evidence="7" id="KW-0732">Signal</keyword>
<keyword evidence="10" id="KW-1185">Reference proteome</keyword>
<feature type="signal peptide" evidence="7">
    <location>
        <begin position="1"/>
        <end position="18"/>
    </location>
</feature>
<evidence type="ECO:0000256" key="1">
    <source>
        <dbReference type="ARBA" id="ARBA00000966"/>
    </source>
</evidence>
<evidence type="ECO:0000313" key="9">
    <source>
        <dbReference type="EMBL" id="POS75205.1"/>
    </source>
</evidence>
<dbReference type="InterPro" id="IPR017853">
    <property type="entry name" value="GH"/>
</dbReference>